<dbReference type="Gene3D" id="3.20.20.100">
    <property type="entry name" value="NADP-dependent oxidoreductase domain"/>
    <property type="match status" value="1"/>
</dbReference>
<evidence type="ECO:0000256" key="1">
    <source>
        <dbReference type="ARBA" id="ARBA00022723"/>
    </source>
</evidence>
<dbReference type="PROSITE" id="PS51379">
    <property type="entry name" value="4FE4S_FER_2"/>
    <property type="match status" value="1"/>
</dbReference>
<name>K7PF11_9BACT</name>
<dbReference type="GO" id="GO:0046872">
    <property type="term" value="F:metal ion binding"/>
    <property type="evidence" value="ECO:0007669"/>
    <property type="project" value="UniProtKB-KW"/>
</dbReference>
<evidence type="ECO:0000256" key="3">
    <source>
        <dbReference type="ARBA" id="ARBA00023014"/>
    </source>
</evidence>
<reference evidence="5" key="2">
    <citation type="journal article" date="2013" name="Biotechnol. Bioeng.">
        <title>Biochemical characterization and crystal structure of a GH10 xylanase from termite gut bacteria reveal a novel structural feature and significance of its bacterial Ig-like domain.</title>
        <authorList>
            <person name="Han Q."/>
            <person name="Liu N."/>
            <person name="Robinson H."/>
            <person name="Cao L."/>
            <person name="Qian C."/>
            <person name="Wang Q."/>
            <person name="Xie L."/>
            <person name="Ding H."/>
            <person name="Wang Q."/>
            <person name="Huang Y."/>
            <person name="Li J."/>
            <person name="Zhou Z."/>
        </authorList>
    </citation>
    <scope>NUCLEOTIDE SEQUENCE</scope>
</reference>
<dbReference type="GO" id="GO:0051536">
    <property type="term" value="F:iron-sulfur cluster binding"/>
    <property type="evidence" value="ECO:0007669"/>
    <property type="project" value="UniProtKB-KW"/>
</dbReference>
<dbReference type="InterPro" id="IPR036812">
    <property type="entry name" value="NAD(P)_OxRdtase_dom_sf"/>
</dbReference>
<sequence>MQYNLLDRSNEENIAYAKSKGLGVVIMGPVGGGRLGAPSEKIQGLLKNKPASTAEMALRFVLANENVDIALSGMGDLKMLDENFEVASRTGHLTEEELAHIKKMMEENKKHAQLYCTGCNYCKPCPQGIDIPYLFEIMNRHRVYELTEHAKSAYKEVINGWSWIKSADASKCVECGACEEKCPQKLPIIQQLKDTHATLKPQS</sequence>
<dbReference type="InterPro" id="IPR017900">
    <property type="entry name" value="4Fe4S_Fe_S_CS"/>
</dbReference>
<dbReference type="InterPro" id="IPR053135">
    <property type="entry name" value="AKR2_Oxidoreductase"/>
</dbReference>
<dbReference type="InterPro" id="IPR023210">
    <property type="entry name" value="NADP_OxRdtase_dom"/>
</dbReference>
<feature type="domain" description="4Fe-4S ferredoxin-type" evidence="4">
    <location>
        <begin position="163"/>
        <end position="192"/>
    </location>
</feature>
<dbReference type="Pfam" id="PF13187">
    <property type="entry name" value="Fer4_9"/>
    <property type="match status" value="1"/>
</dbReference>
<dbReference type="SUPFAM" id="SSF51430">
    <property type="entry name" value="NAD(P)-linked oxidoreductase"/>
    <property type="match status" value="1"/>
</dbReference>
<dbReference type="AlphaFoldDB" id="K7PF11"/>
<dbReference type="PROSITE" id="PS00198">
    <property type="entry name" value="4FE4S_FER_1"/>
    <property type="match status" value="1"/>
</dbReference>
<reference evidence="5" key="1">
    <citation type="submission" date="2011-10" db="EMBL/GenBank/DDBJ databases">
        <authorList>
            <person name="Ning L."/>
        </authorList>
    </citation>
    <scope>NUCLEOTIDE SEQUENCE</scope>
</reference>
<accession>K7PF11</accession>
<proteinExistence type="predicted"/>
<keyword evidence="1" id="KW-0479">Metal-binding</keyword>
<dbReference type="InterPro" id="IPR017896">
    <property type="entry name" value="4Fe4S_Fe-S-bd"/>
</dbReference>
<evidence type="ECO:0000256" key="2">
    <source>
        <dbReference type="ARBA" id="ARBA00023004"/>
    </source>
</evidence>
<evidence type="ECO:0000313" key="5">
    <source>
        <dbReference type="EMBL" id="AFK83745.1"/>
    </source>
</evidence>
<dbReference type="SUPFAM" id="SSF46548">
    <property type="entry name" value="alpha-helical ferredoxin"/>
    <property type="match status" value="1"/>
</dbReference>
<keyword evidence="3" id="KW-0411">Iron-sulfur</keyword>
<dbReference type="PANTHER" id="PTHR43312:SF2">
    <property type="entry name" value="OXIDOREDUCTASE"/>
    <property type="match status" value="1"/>
</dbReference>
<keyword evidence="2" id="KW-0408">Iron</keyword>
<dbReference type="Pfam" id="PF00248">
    <property type="entry name" value="Aldo_ket_red"/>
    <property type="match status" value="1"/>
</dbReference>
<evidence type="ECO:0000259" key="4">
    <source>
        <dbReference type="PROSITE" id="PS51379"/>
    </source>
</evidence>
<dbReference type="EMBL" id="JN903693">
    <property type="protein sequence ID" value="AFK83745.1"/>
    <property type="molecule type" value="Genomic_DNA"/>
</dbReference>
<organism evidence="5">
    <name type="scientific">uncultured bacterium 35A20</name>
    <dbReference type="NCBI Taxonomy" id="1194347"/>
    <lineage>
        <taxon>Bacteria</taxon>
        <taxon>environmental samples</taxon>
    </lineage>
</organism>
<protein>
    <submittedName>
        <fullName evidence="5">Aldo/keto reductase</fullName>
    </submittedName>
</protein>
<dbReference type="PANTHER" id="PTHR43312">
    <property type="entry name" value="D-THREO-ALDOSE 1-DEHYDROGENASE"/>
    <property type="match status" value="1"/>
</dbReference>